<organism evidence="3 5">
    <name type="scientific">Lactiplantibacillus plantarum</name>
    <name type="common">Lactobacillus plantarum</name>
    <dbReference type="NCBI Taxonomy" id="1590"/>
    <lineage>
        <taxon>Bacteria</taxon>
        <taxon>Bacillati</taxon>
        <taxon>Bacillota</taxon>
        <taxon>Bacilli</taxon>
        <taxon>Lactobacillales</taxon>
        <taxon>Lactobacillaceae</taxon>
        <taxon>Lactiplantibacillus</taxon>
    </lineage>
</organism>
<dbReference type="PANTHER" id="PTHR37810">
    <property type="entry name" value="IMMUNITY PROTEIN SDPI"/>
    <property type="match status" value="1"/>
</dbReference>
<keyword evidence="1" id="KW-0812">Transmembrane</keyword>
<evidence type="ECO:0000313" key="6">
    <source>
        <dbReference type="Proteomes" id="UP000595466"/>
    </source>
</evidence>
<dbReference type="Pfam" id="PF07853">
    <property type="entry name" value="DUF1648"/>
    <property type="match status" value="1"/>
</dbReference>
<feature type="transmembrane region" description="Helical" evidence="1">
    <location>
        <begin position="114"/>
        <end position="138"/>
    </location>
</feature>
<dbReference type="PANTHER" id="PTHR37810:SF5">
    <property type="entry name" value="IMMUNITY PROTEIN SDPI"/>
    <property type="match status" value="1"/>
</dbReference>
<name>A0A151G9A8_LACPN</name>
<sequence length="208" mass="23252">MTKRNLQLWLSYIVILLPMSYGVVNYAALPAKMAIHFNLDNQPNGMATKLLVVVGFPIMMMAFQLICVGVTRLNANHKAPAPRFEQMIIWIVPVLSSVIYATTISYNLGHQLDIWRIAVSLIAFIFMAIGNYLPTISANQYAQMHRGGHTIRPMIWRRVRYWLGYTLVGGGILLLLSIVTTAWVSVSLMGIIVAALVIMSLYGTLARN</sequence>
<dbReference type="PATRIC" id="fig|1590.142.peg.2146"/>
<dbReference type="Proteomes" id="UP000094892">
    <property type="component" value="Unassembled WGS sequence"/>
</dbReference>
<gene>
    <name evidence="4" type="ORF">JH395_05370</name>
    <name evidence="3" type="ORF">LPJSA22_02158</name>
</gene>
<dbReference type="EMBL" id="MCOL01000001">
    <property type="protein sequence ID" value="ODO62153.1"/>
    <property type="molecule type" value="Genomic_DNA"/>
</dbReference>
<reference evidence="4 6" key="2">
    <citation type="submission" date="2020-12" db="EMBL/GenBank/DDBJ databases">
        <title>Whole genome sequencing of Lactobacillus plantarum PC518.</title>
        <authorList>
            <person name="Guo Q."/>
        </authorList>
    </citation>
    <scope>NUCLEOTIDE SEQUENCE [LARGE SCALE GENOMIC DNA]</scope>
    <source>
        <strain evidence="4 6">PC518</strain>
    </source>
</reference>
<feature type="transmembrane region" description="Helical" evidence="1">
    <location>
        <begin position="87"/>
        <end position="108"/>
    </location>
</feature>
<dbReference type="EMBL" id="CP066817">
    <property type="protein sequence ID" value="QQM61983.1"/>
    <property type="molecule type" value="Genomic_DNA"/>
</dbReference>
<evidence type="ECO:0000313" key="5">
    <source>
        <dbReference type="Proteomes" id="UP000094892"/>
    </source>
</evidence>
<evidence type="ECO:0000256" key="1">
    <source>
        <dbReference type="SAM" id="Phobius"/>
    </source>
</evidence>
<proteinExistence type="predicted"/>
<dbReference type="AlphaFoldDB" id="A0A151G9A8"/>
<feature type="transmembrane region" description="Helical" evidence="1">
    <location>
        <begin position="159"/>
        <end position="179"/>
    </location>
</feature>
<dbReference type="Proteomes" id="UP000595466">
    <property type="component" value="Chromosome"/>
</dbReference>
<keyword evidence="1" id="KW-1133">Transmembrane helix</keyword>
<dbReference type="RefSeq" id="WP_003641472.1">
    <property type="nucleotide sequence ID" value="NZ_AP028145.1"/>
</dbReference>
<evidence type="ECO:0000313" key="4">
    <source>
        <dbReference type="EMBL" id="QQM61983.1"/>
    </source>
</evidence>
<feature type="transmembrane region" description="Helical" evidence="1">
    <location>
        <begin position="185"/>
        <end position="205"/>
    </location>
</feature>
<keyword evidence="1" id="KW-0472">Membrane</keyword>
<evidence type="ECO:0000259" key="2">
    <source>
        <dbReference type="Pfam" id="PF07853"/>
    </source>
</evidence>
<feature type="transmembrane region" description="Helical" evidence="1">
    <location>
        <begin position="46"/>
        <end position="75"/>
    </location>
</feature>
<protein>
    <submittedName>
        <fullName evidence="4">DUF1648 domain-containing protein</fullName>
    </submittedName>
</protein>
<reference evidence="3 5" key="1">
    <citation type="submission" date="2016-08" db="EMBL/GenBank/DDBJ databases">
        <title>Genome sequencing of Lactobacillus plantarum JSA22, isolated from fermented soybean paste.</title>
        <authorList>
            <person name="Choi H.S."/>
        </authorList>
    </citation>
    <scope>NUCLEOTIDE SEQUENCE [LARGE SCALE GENOMIC DNA]</scope>
    <source>
        <strain evidence="3 5">JSA22</strain>
    </source>
</reference>
<accession>A0A151G9A8</accession>
<feature type="domain" description="DUF1648" evidence="2">
    <location>
        <begin position="13"/>
        <end position="61"/>
    </location>
</feature>
<dbReference type="GO" id="GO:0009636">
    <property type="term" value="P:response to toxic substance"/>
    <property type="evidence" value="ECO:0007669"/>
    <property type="project" value="TreeGrafter"/>
</dbReference>
<evidence type="ECO:0000313" key="3">
    <source>
        <dbReference type="EMBL" id="ODO62153.1"/>
    </source>
</evidence>
<dbReference type="InterPro" id="IPR012867">
    <property type="entry name" value="DUF1648"/>
</dbReference>